<dbReference type="GO" id="GO:0003676">
    <property type="term" value="F:nucleic acid binding"/>
    <property type="evidence" value="ECO:0007669"/>
    <property type="project" value="InterPro"/>
</dbReference>
<evidence type="ECO:0000313" key="3">
    <source>
        <dbReference type="Proteomes" id="UP000254737"/>
    </source>
</evidence>
<organism evidence="2 3">
    <name type="scientific">Empedobacter falsenii</name>
    <dbReference type="NCBI Taxonomy" id="343874"/>
    <lineage>
        <taxon>Bacteria</taxon>
        <taxon>Pseudomonadati</taxon>
        <taxon>Bacteroidota</taxon>
        <taxon>Flavobacteriia</taxon>
        <taxon>Flavobacteriales</taxon>
        <taxon>Weeksellaceae</taxon>
        <taxon>Empedobacter</taxon>
    </lineage>
</organism>
<dbReference type="GO" id="GO:0004519">
    <property type="term" value="F:endonuclease activity"/>
    <property type="evidence" value="ECO:0007669"/>
    <property type="project" value="InterPro"/>
</dbReference>
<dbReference type="EMBL" id="UFXS01000001">
    <property type="protein sequence ID" value="STD58555.1"/>
    <property type="molecule type" value="Genomic_DNA"/>
</dbReference>
<sequence>MIKVSKNLNDVPKSLVHTSGTIGSNTHTKRQELIDSISYIDTAPYNNRYKYSDTKEKLKVIYNGKCAFCENKVEQLHIEHYRPKAIYYWLAFSWDNLLLACPNCNQFKGNNFQTIGPIATYANVFLNSYNNYSSHYDVIEQPLLINPEVIDPSSIFTFSKNGKISSNNPRGIYTIQTCKLDRDHLNDERKKILDDFENDIILAFATFNNTDDQKVAISQTMNSFLKRLQNSEENFIAFRKKCIEMKYLDDIIKKCIRS</sequence>
<dbReference type="Gene3D" id="1.10.30.50">
    <property type="match status" value="1"/>
</dbReference>
<dbReference type="Pfam" id="PF01844">
    <property type="entry name" value="HNH"/>
    <property type="match status" value="1"/>
</dbReference>
<reference evidence="2 3" key="1">
    <citation type="submission" date="2018-06" db="EMBL/GenBank/DDBJ databases">
        <authorList>
            <consortium name="Pathogen Informatics"/>
            <person name="Doyle S."/>
        </authorList>
    </citation>
    <scope>NUCLEOTIDE SEQUENCE [LARGE SCALE GENOMIC DNA]</scope>
    <source>
        <strain evidence="2 3">NCTC13456</strain>
    </source>
</reference>
<dbReference type="SMART" id="SM00507">
    <property type="entry name" value="HNHc"/>
    <property type="match status" value="1"/>
</dbReference>
<dbReference type="InterPro" id="IPR003615">
    <property type="entry name" value="HNH_nuc"/>
</dbReference>
<dbReference type="NCBIfam" id="TIGR02646">
    <property type="entry name" value="retron system putative HNH endonuclease"/>
    <property type="match status" value="1"/>
</dbReference>
<evidence type="ECO:0000259" key="1">
    <source>
        <dbReference type="SMART" id="SM00507"/>
    </source>
</evidence>
<dbReference type="GO" id="GO:0008270">
    <property type="term" value="F:zinc ion binding"/>
    <property type="evidence" value="ECO:0007669"/>
    <property type="project" value="InterPro"/>
</dbReference>
<gene>
    <name evidence="2" type="ORF">NCTC13456_02179</name>
</gene>
<evidence type="ECO:0000313" key="2">
    <source>
        <dbReference type="EMBL" id="STD58555.1"/>
    </source>
</evidence>
<feature type="domain" description="HNH nuclease" evidence="1">
    <location>
        <begin position="53"/>
        <end position="106"/>
    </location>
</feature>
<dbReference type="InterPro" id="IPR002711">
    <property type="entry name" value="HNH"/>
</dbReference>
<name>A0A376GCP2_9FLAO</name>
<dbReference type="InterPro" id="IPR013467">
    <property type="entry name" value="HNH78-like"/>
</dbReference>
<proteinExistence type="predicted"/>
<protein>
    <recommendedName>
        <fullName evidence="1">HNH nuclease domain-containing protein</fullName>
    </recommendedName>
</protein>
<dbReference type="Proteomes" id="UP000254737">
    <property type="component" value="Unassembled WGS sequence"/>
</dbReference>
<dbReference type="RefSeq" id="WP_115000489.1">
    <property type="nucleotide sequence ID" value="NZ_UFXS01000001.1"/>
</dbReference>
<accession>A0A376GCP2</accession>
<dbReference type="CDD" id="cd00085">
    <property type="entry name" value="HNHc"/>
    <property type="match status" value="1"/>
</dbReference>
<dbReference type="AlphaFoldDB" id="A0A376GCP2"/>